<proteinExistence type="predicted"/>
<evidence type="ECO:0000313" key="3">
    <source>
        <dbReference type="EMBL" id="NRN65009.1"/>
    </source>
</evidence>
<dbReference type="PANTHER" id="PTHR45138">
    <property type="entry name" value="REGULATORY COMPONENTS OF SENSORY TRANSDUCTION SYSTEM"/>
    <property type="match status" value="1"/>
</dbReference>
<dbReference type="SMART" id="SM00267">
    <property type="entry name" value="GGDEF"/>
    <property type="match status" value="1"/>
</dbReference>
<protein>
    <submittedName>
        <fullName evidence="3">Diguanylate cyclase/phosphodiesterase (GGDEF &amp; EAL domains) with PAS/PAC sensor(S)</fullName>
    </submittedName>
</protein>
<dbReference type="SUPFAM" id="SSF55073">
    <property type="entry name" value="Nucleotide cyclase"/>
    <property type="match status" value="1"/>
</dbReference>
<dbReference type="InterPro" id="IPR050469">
    <property type="entry name" value="Diguanylate_Cyclase"/>
</dbReference>
<dbReference type="RefSeq" id="WP_173128219.1">
    <property type="nucleotide sequence ID" value="NZ_CBCSGW010000040.1"/>
</dbReference>
<feature type="compositionally biased region" description="Low complexity" evidence="1">
    <location>
        <begin position="261"/>
        <end position="276"/>
    </location>
</feature>
<feature type="region of interest" description="Disordered" evidence="1">
    <location>
        <begin position="242"/>
        <end position="293"/>
    </location>
</feature>
<dbReference type="Gene3D" id="3.30.70.270">
    <property type="match status" value="1"/>
</dbReference>
<evidence type="ECO:0000259" key="2">
    <source>
        <dbReference type="PROSITE" id="PS50887"/>
    </source>
</evidence>
<dbReference type="InterPro" id="IPR029787">
    <property type="entry name" value="Nucleotide_cyclase"/>
</dbReference>
<feature type="region of interest" description="Disordered" evidence="1">
    <location>
        <begin position="211"/>
        <end position="230"/>
    </location>
</feature>
<dbReference type="Proteomes" id="UP000763557">
    <property type="component" value="Unassembled WGS sequence"/>
</dbReference>
<dbReference type="CDD" id="cd01949">
    <property type="entry name" value="GGDEF"/>
    <property type="match status" value="1"/>
</dbReference>
<feature type="domain" description="GGDEF" evidence="2">
    <location>
        <begin position="43"/>
        <end position="185"/>
    </location>
</feature>
<dbReference type="EMBL" id="JAAATY010000005">
    <property type="protein sequence ID" value="NRN65009.1"/>
    <property type="molecule type" value="Genomic_DNA"/>
</dbReference>
<name>A0ABX2F1K2_9PSEU</name>
<comment type="caution">
    <text evidence="3">The sequence shown here is derived from an EMBL/GenBank/DDBJ whole genome shotgun (WGS) entry which is preliminary data.</text>
</comment>
<dbReference type="InterPro" id="IPR043128">
    <property type="entry name" value="Rev_trsase/Diguanyl_cyclase"/>
</dbReference>
<evidence type="ECO:0000256" key="1">
    <source>
        <dbReference type="SAM" id="MobiDB-lite"/>
    </source>
</evidence>
<accession>A0ABX2F1K2</accession>
<dbReference type="PANTHER" id="PTHR45138:SF9">
    <property type="entry name" value="DIGUANYLATE CYCLASE DGCM-RELATED"/>
    <property type="match status" value="1"/>
</dbReference>
<reference evidence="3 4" key="1">
    <citation type="submission" date="2020-01" db="EMBL/GenBank/DDBJ databases">
        <title>Kibdelosporangium persica a novel Actinomycetes from a hot desert in Iran.</title>
        <authorList>
            <person name="Safaei N."/>
            <person name="Zaburannyi N."/>
            <person name="Mueller R."/>
            <person name="Wink J."/>
        </authorList>
    </citation>
    <scope>NUCLEOTIDE SEQUENCE [LARGE SCALE GENOMIC DNA]</scope>
    <source>
        <strain evidence="3 4">4NS15</strain>
    </source>
</reference>
<sequence>MSNSSSCGSCGHPHGPWATDRLTMLLDRWGWDAEAPRLLASCSTTALVVIDLDNFKHVNDKHGHVAGDAVLRAVADALRQNTRKGDLLGRYGGHGGDEFLILLPETVLDEALAVTERVRQAIRALVVPAPVQGGTVTIDSITASFGVAIGGPDSSLEALIVEADTALRTAKKSRRGRVRTPARRSCRVPLAIVGAACAAGIAVLSVVSDAPSAEPGHAAPPPPPLPTVTLPAVTVPTTVTMTATVQPSRPAAPPVPKPKRPSSSSAPAAAASSQDPSARRAEKPPAGSQRPCVLCDMVDDAVQDFRSLMPR</sequence>
<dbReference type="InterPro" id="IPR000160">
    <property type="entry name" value="GGDEF_dom"/>
</dbReference>
<dbReference type="Pfam" id="PF00990">
    <property type="entry name" value="GGDEF"/>
    <property type="match status" value="1"/>
</dbReference>
<keyword evidence="4" id="KW-1185">Reference proteome</keyword>
<organism evidence="3 4">
    <name type="scientific">Kibdelosporangium persicum</name>
    <dbReference type="NCBI Taxonomy" id="2698649"/>
    <lineage>
        <taxon>Bacteria</taxon>
        <taxon>Bacillati</taxon>
        <taxon>Actinomycetota</taxon>
        <taxon>Actinomycetes</taxon>
        <taxon>Pseudonocardiales</taxon>
        <taxon>Pseudonocardiaceae</taxon>
        <taxon>Kibdelosporangium</taxon>
    </lineage>
</organism>
<evidence type="ECO:0000313" key="4">
    <source>
        <dbReference type="Proteomes" id="UP000763557"/>
    </source>
</evidence>
<gene>
    <name evidence="3" type="ORF">GC106_22190</name>
</gene>
<dbReference type="NCBIfam" id="TIGR00254">
    <property type="entry name" value="GGDEF"/>
    <property type="match status" value="1"/>
</dbReference>
<dbReference type="PROSITE" id="PS50887">
    <property type="entry name" value="GGDEF"/>
    <property type="match status" value="1"/>
</dbReference>